<reference evidence="2 3" key="1">
    <citation type="submission" date="2014-07" db="EMBL/GenBank/DDBJ databases">
        <title>Genomic and transcriptomic analysis on Apis cerana provide comprehensive insights into honey bee biology.</title>
        <authorList>
            <person name="Diao Q."/>
            <person name="Sun L."/>
            <person name="Zheng H."/>
            <person name="Zheng H."/>
            <person name="Xu S."/>
            <person name="Wang S."/>
            <person name="Zeng Z."/>
            <person name="Hu F."/>
            <person name="Su S."/>
            <person name="Wu J."/>
        </authorList>
    </citation>
    <scope>NUCLEOTIDE SEQUENCE [LARGE SCALE GENOMIC DNA]</scope>
    <source>
        <tissue evidence="2">Pupae without intestine</tissue>
    </source>
</reference>
<dbReference type="STRING" id="94128.A0A2A3EQR7"/>
<dbReference type="InterPro" id="IPR011009">
    <property type="entry name" value="Kinase-like_dom_sf"/>
</dbReference>
<dbReference type="PANTHER" id="PTHR11012">
    <property type="entry name" value="PROTEIN KINASE-LIKE DOMAIN-CONTAINING"/>
    <property type="match status" value="1"/>
</dbReference>
<dbReference type="Pfam" id="PF02958">
    <property type="entry name" value="EcKL"/>
    <property type="match status" value="1"/>
</dbReference>
<evidence type="ECO:0000313" key="2">
    <source>
        <dbReference type="EMBL" id="PBC33566.1"/>
    </source>
</evidence>
<dbReference type="InterPro" id="IPR015897">
    <property type="entry name" value="CHK_kinase-like"/>
</dbReference>
<organism evidence="2 3">
    <name type="scientific">Apis cerana cerana</name>
    <name type="common">Oriental honeybee</name>
    <dbReference type="NCBI Taxonomy" id="94128"/>
    <lineage>
        <taxon>Eukaryota</taxon>
        <taxon>Metazoa</taxon>
        <taxon>Ecdysozoa</taxon>
        <taxon>Arthropoda</taxon>
        <taxon>Hexapoda</taxon>
        <taxon>Insecta</taxon>
        <taxon>Pterygota</taxon>
        <taxon>Neoptera</taxon>
        <taxon>Endopterygota</taxon>
        <taxon>Hymenoptera</taxon>
        <taxon>Apocrita</taxon>
        <taxon>Aculeata</taxon>
        <taxon>Apoidea</taxon>
        <taxon>Anthophila</taxon>
        <taxon>Apidae</taxon>
        <taxon>Apis</taxon>
    </lineage>
</organism>
<name>A0A2A3EQR7_APICC</name>
<sequence>MANIINKNYAKLKEISTYFTEETLKNILHIIHNGKTVNILSWDFFSPNLKGDNYLSIINKVKVTSAIEGKEVELNLVVKSLPTNISRRNAYRSPEFFRNEIAFYTKIVPKFEEFLKEKNQLQLLCIPRHYSSISDGDNDYIALEDISASGYKTVDRRTCFDKDLCMIILRALAKFHAISFALKDQKKETFMEIIEHVNETYFSYKHWNWYKNFHKRLIDISKNALAMEYPGSQAEQKFNSYKPNDLYQKGIDLCNRKYHSTSVITQGDSWIPNYMINKTTQRKVVMLDFQLARCTSPVLDVSPFIYVCTERSIWYENFNILLKFYYDELANAIHLLGSNPEKVYSWDTFMNEVKKKFIFGIIYAMELIPMSLLDPSEAFELDVTNNNINNEEDIDIANIWTLSNIKSKDGRLRLASVIVHGVQNGFL</sequence>
<dbReference type="OrthoDB" id="5396515at2759"/>
<dbReference type="Gene3D" id="3.90.1200.10">
    <property type="match status" value="1"/>
</dbReference>
<dbReference type="PANTHER" id="PTHR11012:SF57">
    <property type="entry name" value="LD10016P"/>
    <property type="match status" value="1"/>
</dbReference>
<keyword evidence="3" id="KW-1185">Reference proteome</keyword>
<dbReference type="InterPro" id="IPR004119">
    <property type="entry name" value="EcKL"/>
</dbReference>
<feature type="domain" description="CHK kinase-like" evidence="1">
    <location>
        <begin position="141"/>
        <end position="335"/>
    </location>
</feature>
<gene>
    <name evidence="2" type="ORF">APICC_04203</name>
</gene>
<evidence type="ECO:0000313" key="3">
    <source>
        <dbReference type="Proteomes" id="UP000242457"/>
    </source>
</evidence>
<dbReference type="AlphaFoldDB" id="A0A2A3EQR7"/>
<dbReference type="Proteomes" id="UP000242457">
    <property type="component" value="Unassembled WGS sequence"/>
</dbReference>
<accession>A0A2A3EQR7</accession>
<dbReference type="SMART" id="SM00587">
    <property type="entry name" value="CHK"/>
    <property type="match status" value="1"/>
</dbReference>
<dbReference type="SUPFAM" id="SSF56112">
    <property type="entry name" value="Protein kinase-like (PK-like)"/>
    <property type="match status" value="1"/>
</dbReference>
<evidence type="ECO:0000259" key="1">
    <source>
        <dbReference type="SMART" id="SM00587"/>
    </source>
</evidence>
<dbReference type="EMBL" id="KZ288201">
    <property type="protein sequence ID" value="PBC33566.1"/>
    <property type="molecule type" value="Genomic_DNA"/>
</dbReference>
<protein>
    <recommendedName>
        <fullName evidence="1">CHK kinase-like domain-containing protein</fullName>
    </recommendedName>
</protein>
<proteinExistence type="predicted"/>